<dbReference type="EMBL" id="JAATEN010000018">
    <property type="protein sequence ID" value="NJQ02860.1"/>
    <property type="molecule type" value="Genomic_DNA"/>
</dbReference>
<proteinExistence type="predicted"/>
<keyword evidence="1" id="KW-0812">Transmembrane</keyword>
<evidence type="ECO:0000313" key="3">
    <source>
        <dbReference type="Proteomes" id="UP000695264"/>
    </source>
</evidence>
<protein>
    <submittedName>
        <fullName evidence="2">Phage holin family protein</fullName>
    </submittedName>
</protein>
<feature type="transmembrane region" description="Helical" evidence="1">
    <location>
        <begin position="56"/>
        <end position="80"/>
    </location>
</feature>
<reference evidence="2 3" key="1">
    <citation type="submission" date="2020-03" db="EMBL/GenBank/DDBJ databases">
        <title>WGS of actinomycetes isolated from Thailand.</title>
        <authorList>
            <person name="Thawai C."/>
        </authorList>
    </citation>
    <scope>NUCLEOTIDE SEQUENCE [LARGE SCALE GENOMIC DNA]</scope>
    <source>
        <strain evidence="2 3">PLAI 1-29</strain>
    </source>
</reference>
<evidence type="ECO:0000313" key="2">
    <source>
        <dbReference type="EMBL" id="NJQ02860.1"/>
    </source>
</evidence>
<comment type="caution">
    <text evidence="2">The sequence shown here is derived from an EMBL/GenBank/DDBJ whole genome shotgun (WGS) entry which is preliminary data.</text>
</comment>
<keyword evidence="3" id="KW-1185">Reference proteome</keyword>
<gene>
    <name evidence="2" type="ORF">HCK00_20530</name>
</gene>
<dbReference type="Proteomes" id="UP000695264">
    <property type="component" value="Unassembled WGS sequence"/>
</dbReference>
<organism evidence="2 3">
    <name type="scientific">Streptomyces zingiberis</name>
    <dbReference type="NCBI Taxonomy" id="2053010"/>
    <lineage>
        <taxon>Bacteria</taxon>
        <taxon>Bacillati</taxon>
        <taxon>Actinomycetota</taxon>
        <taxon>Actinomycetes</taxon>
        <taxon>Kitasatosporales</taxon>
        <taxon>Streptomycetaceae</taxon>
        <taxon>Streptomyces</taxon>
    </lineage>
</organism>
<keyword evidence="1" id="KW-1133">Transmembrane helix</keyword>
<evidence type="ECO:0000256" key="1">
    <source>
        <dbReference type="SAM" id="Phobius"/>
    </source>
</evidence>
<dbReference type="Pfam" id="PF07332">
    <property type="entry name" value="Phage_holin_3_6"/>
    <property type="match status" value="1"/>
</dbReference>
<sequence length="140" mass="14449">MTTTVNRRPPGDVGEPSVGDLVKQAAEQLSDLVRGEMRLAQAELTRKGRQAGIGGGLFGGAGVVAHAGFLTLVAAGVAALALVLPVWASALIVAGALFLAAGVMAALGRKRTREAAPLMPEEAISGVRTDVERIKERARR</sequence>
<accession>A0ABX1C3Y5</accession>
<name>A0ABX1C3Y5_9ACTN</name>
<dbReference type="RefSeq" id="WP_168103489.1">
    <property type="nucleotide sequence ID" value="NZ_JAATEN010000018.1"/>
</dbReference>
<keyword evidence="1" id="KW-0472">Membrane</keyword>
<dbReference type="InterPro" id="IPR009937">
    <property type="entry name" value="Phage_holin_3_6"/>
</dbReference>
<feature type="transmembrane region" description="Helical" evidence="1">
    <location>
        <begin position="86"/>
        <end position="107"/>
    </location>
</feature>